<evidence type="ECO:0000259" key="11">
    <source>
        <dbReference type="Pfam" id="PF04452"/>
    </source>
</evidence>
<dbReference type="SUPFAM" id="SSF52402">
    <property type="entry name" value="Adenine nucleotide alpha hydrolases-like"/>
    <property type="match status" value="1"/>
</dbReference>
<dbReference type="CDD" id="cd18084">
    <property type="entry name" value="RsmE-like"/>
    <property type="match status" value="1"/>
</dbReference>
<dbReference type="GO" id="GO:0005737">
    <property type="term" value="C:cytoplasm"/>
    <property type="evidence" value="ECO:0007669"/>
    <property type="project" value="UniProtKB-SubCell"/>
</dbReference>
<evidence type="ECO:0000256" key="5">
    <source>
        <dbReference type="ARBA" id="ARBA00022552"/>
    </source>
</evidence>
<comment type="function">
    <text evidence="9">Specifically methylates the N3 position of the uracil ring of uridine 1498 (m3U1498) in 16S rRNA. Acts on the fully assembled 30S ribosomal subunit.</text>
</comment>
<evidence type="ECO:0000256" key="7">
    <source>
        <dbReference type="ARBA" id="ARBA00022679"/>
    </source>
</evidence>
<dbReference type="InterPro" id="IPR046886">
    <property type="entry name" value="RsmE_MTase_dom"/>
</dbReference>
<dbReference type="SUPFAM" id="SSF75217">
    <property type="entry name" value="alpha/beta knot"/>
    <property type="match status" value="1"/>
</dbReference>
<organism evidence="12 13">
    <name type="scientific">Rhododendron griersonianum</name>
    <dbReference type="NCBI Taxonomy" id="479676"/>
    <lineage>
        <taxon>Eukaryota</taxon>
        <taxon>Viridiplantae</taxon>
        <taxon>Streptophyta</taxon>
        <taxon>Embryophyta</taxon>
        <taxon>Tracheophyta</taxon>
        <taxon>Spermatophyta</taxon>
        <taxon>Magnoliopsida</taxon>
        <taxon>eudicotyledons</taxon>
        <taxon>Gunneridae</taxon>
        <taxon>Pentapetalae</taxon>
        <taxon>asterids</taxon>
        <taxon>Ericales</taxon>
        <taxon>Ericaceae</taxon>
        <taxon>Ericoideae</taxon>
        <taxon>Rhodoreae</taxon>
        <taxon>Rhododendron</taxon>
    </lineage>
</organism>
<evidence type="ECO:0000256" key="8">
    <source>
        <dbReference type="ARBA" id="ARBA00022691"/>
    </source>
</evidence>
<evidence type="ECO:0000256" key="6">
    <source>
        <dbReference type="ARBA" id="ARBA00022603"/>
    </source>
</evidence>
<comment type="caution">
    <text evidence="12">The sequence shown here is derived from an EMBL/GenBank/DDBJ whole genome shotgun (WGS) entry which is preliminary data.</text>
</comment>
<comment type="subcellular location">
    <subcellularLocation>
        <location evidence="1">Cytoplasm</location>
    </subcellularLocation>
</comment>
<feature type="domain" description="Ribosomal RNA small subunit methyltransferase E methyltransferase" evidence="11">
    <location>
        <begin position="991"/>
        <end position="1128"/>
    </location>
</feature>
<dbReference type="AlphaFoldDB" id="A0AAV6K718"/>
<evidence type="ECO:0000313" key="13">
    <source>
        <dbReference type="Proteomes" id="UP000823749"/>
    </source>
</evidence>
<keyword evidence="7" id="KW-0808">Transferase</keyword>
<evidence type="ECO:0000256" key="2">
    <source>
        <dbReference type="ARBA" id="ARBA00005528"/>
    </source>
</evidence>
<dbReference type="EC" id="2.1.1.193" evidence="3"/>
<protein>
    <recommendedName>
        <fullName evidence="3">16S rRNA (uracil(1498)-N(3))-methyltransferase</fullName>
        <ecNumber evidence="3">2.1.1.193</ecNumber>
    </recommendedName>
</protein>
<keyword evidence="4" id="KW-0963">Cytoplasm</keyword>
<dbReference type="NCBIfam" id="TIGR00046">
    <property type="entry name" value="RsmE family RNA methyltransferase"/>
    <property type="match status" value="1"/>
</dbReference>
<dbReference type="PANTHER" id="PTHR30027">
    <property type="entry name" value="RIBOSOMAL RNA SMALL SUBUNIT METHYLTRANSFERASE E"/>
    <property type="match status" value="1"/>
</dbReference>
<dbReference type="InterPro" id="IPR029026">
    <property type="entry name" value="tRNA_m1G_MTases_N"/>
</dbReference>
<evidence type="ECO:0000256" key="3">
    <source>
        <dbReference type="ARBA" id="ARBA00012328"/>
    </source>
</evidence>
<evidence type="ECO:0000256" key="4">
    <source>
        <dbReference type="ARBA" id="ARBA00022490"/>
    </source>
</evidence>
<name>A0AAV6K718_9ERIC</name>
<dbReference type="InterPro" id="IPR006700">
    <property type="entry name" value="RsmE"/>
</dbReference>
<keyword evidence="13" id="KW-1185">Reference proteome</keyword>
<keyword evidence="6" id="KW-0489">Methyltransferase</keyword>
<dbReference type="EMBL" id="JACTNZ010000005">
    <property type="protein sequence ID" value="KAG5548272.1"/>
    <property type="molecule type" value="Genomic_DNA"/>
</dbReference>
<dbReference type="CDD" id="cd00293">
    <property type="entry name" value="USP-like"/>
    <property type="match status" value="1"/>
</dbReference>
<dbReference type="GO" id="GO:0070042">
    <property type="term" value="F:rRNA (uridine-N3-)-methyltransferase activity"/>
    <property type="evidence" value="ECO:0007669"/>
    <property type="project" value="TreeGrafter"/>
</dbReference>
<evidence type="ECO:0000256" key="9">
    <source>
        <dbReference type="ARBA" id="ARBA00025699"/>
    </source>
</evidence>
<gene>
    <name evidence="12" type="ORF">RHGRI_013843</name>
</gene>
<proteinExistence type="inferred from homology"/>
<dbReference type="Proteomes" id="UP000823749">
    <property type="component" value="Chromosome 5"/>
</dbReference>
<dbReference type="PANTHER" id="PTHR30027:SF3">
    <property type="entry name" value="16S RRNA (URACIL(1498)-N(3))-METHYLTRANSFERASE"/>
    <property type="match status" value="1"/>
</dbReference>
<evidence type="ECO:0000256" key="10">
    <source>
        <dbReference type="ARBA" id="ARBA00047944"/>
    </source>
</evidence>
<dbReference type="Pfam" id="PF04452">
    <property type="entry name" value="Methyltrans_RNA"/>
    <property type="match status" value="1"/>
</dbReference>
<sequence length="1150" mass="128462">MSYQFSLIAVRVRLGKVFSGVPLPDAQRQSTSSFLRDTLHHVVKVPPCHEGKRWESNGSSLRYSQASPKFLVYRLLDYKPFLDRVCGVVDGSAEPFRFLHVRTIVGRDLGFLIYKASSVFLDLYSDLLPTGGMHEWYLKKDLAVWLEGVYFWSFLHCSFEGVLRCWFVKHVTIGNTNVLMVWLCLLVTSNVFAASLGSARVYCVSAASEYVNCVQEQNKVVSMGILEKAKGICTTHGVNAETIAQLGDPKQAICDAVIKHNIDLVVLGLFVNSEGTAYIAVFLGTCSVVNHAHVMALAVISDAYNSHKYEKHIRYESRSVQAESRTGTSIMAESRRRMSSRGVIGDLARSMEFLLSNMKFVLAKMLCEICNDKQLQLKHALEVVKIEMRLVKGSMISNLAYSLWQRRRRRMSCNSSWRRKLKEEEEEEGKEAEVEVDGMEELLEEELCHQSSTSPRQCFRFMGSPFIALVKICWVSVPMGGVPLTGFSSPTGILASCNDKNGIKMIWNYFKVITSQREDFFQRAKPYKGHPTILRKSHIPDGPGYQEIHFNPGDTLALRSLIELLHSVCQQFAGISGFQRQFELWFSKIQKPQDTGLDSRDHWKRVMQGHAGAIWCLLCFCNDAMMPRAVVEAAALGVNGQCLRRYVTRSNRLCSYVLRPDLCFSDKCLRSVITFEAERGYRNALCNNMRFKNFLFHRVSKLCSQSKHKIAEKLLVEADRSTKESFSDFAYVQSLTMAFYVHLIVIKESQVSVLMVYNGLQDLIESERAQKESVMNLKYGMGNFDVSLACKQFPSILFGCSPPIELYEDGLLSSEICKEFLSSSVGTKWVNPDSPSESWTSLYPCLPDVHPSFLREESANYLPLSSERLNLEAGSDTDVQLTVEESSTRAGLEIDEKAEESSTTAGLEIDEQAASGGIVRIQGDEFWHMTKVLRLSTKDSTGDNVIAPIRKGPVVHLVGNVKGEERVELFNGKGGIIEGCIQSIDRTGLEIEELGASSVTPLLTERSPSISENRVDRLERVILAAAKQCQRLHEMTLNPPTKIGGLLPIVSFFSVKAKPSFVAVAEATPVFTALSSSRKESSGSIIIGPEGDFTQKEVDMIIEAGATAIGLGTHRLRVETAAIALLATTLSQFCRGSNPIFHLELVKIYT</sequence>
<dbReference type="GO" id="GO:0070475">
    <property type="term" value="P:rRNA base methylation"/>
    <property type="evidence" value="ECO:0007669"/>
    <property type="project" value="TreeGrafter"/>
</dbReference>
<dbReference type="InterPro" id="IPR014729">
    <property type="entry name" value="Rossmann-like_a/b/a_fold"/>
</dbReference>
<accession>A0AAV6K718</accession>
<evidence type="ECO:0000313" key="12">
    <source>
        <dbReference type="EMBL" id="KAG5548272.1"/>
    </source>
</evidence>
<reference evidence="12" key="1">
    <citation type="submission" date="2020-08" db="EMBL/GenBank/DDBJ databases">
        <title>Plant Genome Project.</title>
        <authorList>
            <person name="Zhang R.-G."/>
        </authorList>
    </citation>
    <scope>NUCLEOTIDE SEQUENCE</scope>
    <source>
        <strain evidence="12">WSP0</strain>
        <tissue evidence="12">Leaf</tissue>
    </source>
</reference>
<comment type="similarity">
    <text evidence="2">Belongs to the RNA methyltransferase RsmE family.</text>
</comment>
<dbReference type="InterPro" id="IPR029028">
    <property type="entry name" value="Alpha/beta_knot_MTases"/>
</dbReference>
<keyword evidence="5" id="KW-0698">rRNA processing</keyword>
<dbReference type="Gene3D" id="3.40.50.620">
    <property type="entry name" value="HUPs"/>
    <property type="match status" value="1"/>
</dbReference>
<evidence type="ECO:0000256" key="1">
    <source>
        <dbReference type="ARBA" id="ARBA00004496"/>
    </source>
</evidence>
<keyword evidence="8" id="KW-0949">S-adenosyl-L-methionine</keyword>
<comment type="catalytic activity">
    <reaction evidence="10">
        <text>uridine(1498) in 16S rRNA + S-adenosyl-L-methionine = N(3)-methyluridine(1498) in 16S rRNA + S-adenosyl-L-homocysteine + H(+)</text>
        <dbReference type="Rhea" id="RHEA:42920"/>
        <dbReference type="Rhea" id="RHEA-COMP:10283"/>
        <dbReference type="Rhea" id="RHEA-COMP:10284"/>
        <dbReference type="ChEBI" id="CHEBI:15378"/>
        <dbReference type="ChEBI" id="CHEBI:57856"/>
        <dbReference type="ChEBI" id="CHEBI:59789"/>
        <dbReference type="ChEBI" id="CHEBI:65315"/>
        <dbReference type="ChEBI" id="CHEBI:74502"/>
        <dbReference type="EC" id="2.1.1.193"/>
    </reaction>
</comment>
<dbReference type="Gene3D" id="3.40.1280.10">
    <property type="match status" value="1"/>
</dbReference>